<sequence>MTLLTWVGGLHLHGPYRGWTLSLLIGANTSVLFWYKYANLGFQFYASYLSWRGHLPPTWERVGLPIGLSFIVLQAISYLIDVYRGQQQAERNGWLFATYIAMFGQLIAGPILRYEWVQSALLTRTLSVQGMRLGARRFMLGFSMKVLIADTLSPLVDALFAVTQPGFFDAWLACLAYSVQLLFDFAGYSAMAIGIGLMLGFSFPENFRQPYSSRSIQEFWRRWHISLSTWIRDYLYIPLGGSRVAPWRGYANLIIVMAIGGLWHGSDSLNFLLWGLAHGVAQAVAKFWSRMGLSMPATLGHFCTLLFVFLAWVVFRSPDWSTAWTLYRAQLGLSGWQLSDTTLTVLRYWHCLALSLGLMLALLPESVVSDIKQPGTLKRIWFYGGPVLLFLLSMGFVLSRQSVPFLYFQF</sequence>
<evidence type="ECO:0000256" key="4">
    <source>
        <dbReference type="ARBA" id="ARBA00016084"/>
    </source>
</evidence>
<dbReference type="InterPro" id="IPR051085">
    <property type="entry name" value="MB_O-acyltransferase"/>
</dbReference>
<evidence type="ECO:0000256" key="7">
    <source>
        <dbReference type="ARBA" id="ARBA00022692"/>
    </source>
</evidence>
<feature type="transmembrane region" description="Helical" evidence="14">
    <location>
        <begin position="346"/>
        <end position="368"/>
    </location>
</feature>
<comment type="pathway">
    <text evidence="2">Glycan biosynthesis; alginate biosynthesis.</text>
</comment>
<evidence type="ECO:0000256" key="13">
    <source>
        <dbReference type="PIRNR" id="PIRNR016636"/>
    </source>
</evidence>
<feature type="transmembrane region" description="Helical" evidence="14">
    <location>
        <begin position="62"/>
        <end position="80"/>
    </location>
</feature>
<evidence type="ECO:0000256" key="3">
    <source>
        <dbReference type="ARBA" id="ARBA00010323"/>
    </source>
</evidence>
<comment type="caution">
    <text evidence="15">The sequence shown here is derived from an EMBL/GenBank/DDBJ whole genome shotgun (WGS) entry which is preliminary data.</text>
</comment>
<evidence type="ECO:0000256" key="2">
    <source>
        <dbReference type="ARBA" id="ARBA00005182"/>
    </source>
</evidence>
<evidence type="ECO:0000256" key="6">
    <source>
        <dbReference type="ARBA" id="ARBA00022679"/>
    </source>
</evidence>
<protein>
    <recommendedName>
        <fullName evidence="4">Probable alginate O-acetylase AlgI</fullName>
    </recommendedName>
    <alternativeName>
        <fullName evidence="12">Alginate biosynthesis protein AlgI</fullName>
    </alternativeName>
</protein>
<comment type="similarity">
    <text evidence="3 13">Belongs to the membrane-bound acyltransferase family.</text>
</comment>
<evidence type="ECO:0000256" key="9">
    <source>
        <dbReference type="ARBA" id="ARBA00022989"/>
    </source>
</evidence>
<dbReference type="PANTHER" id="PTHR13285:SF23">
    <property type="entry name" value="TEICHOIC ACID D-ALANYLTRANSFERASE"/>
    <property type="match status" value="1"/>
</dbReference>
<evidence type="ECO:0000313" key="15">
    <source>
        <dbReference type="EMBL" id="MDN4119782.1"/>
    </source>
</evidence>
<keyword evidence="5 13" id="KW-1003">Cell membrane</keyword>
<dbReference type="PIRSF" id="PIRSF016636">
    <property type="entry name" value="AlgI_DltB"/>
    <property type="match status" value="1"/>
</dbReference>
<keyword evidence="16" id="KW-1185">Reference proteome</keyword>
<evidence type="ECO:0000256" key="1">
    <source>
        <dbReference type="ARBA" id="ARBA00004651"/>
    </source>
</evidence>
<dbReference type="RefSeq" id="WP_266124689.1">
    <property type="nucleotide sequence ID" value="NZ_JAJHNU010000001.1"/>
</dbReference>
<evidence type="ECO:0000256" key="14">
    <source>
        <dbReference type="SAM" id="Phobius"/>
    </source>
</evidence>
<dbReference type="Pfam" id="PF03062">
    <property type="entry name" value="MBOAT"/>
    <property type="match status" value="1"/>
</dbReference>
<keyword evidence="9 14" id="KW-1133">Transmembrane helix</keyword>
<dbReference type="EMBL" id="JAJHNU010000001">
    <property type="protein sequence ID" value="MDN4119782.1"/>
    <property type="molecule type" value="Genomic_DNA"/>
</dbReference>
<organism evidence="15 16">
    <name type="scientific">Alcaligenes endophyticus</name>
    <dbReference type="NCBI Taxonomy" id="1929088"/>
    <lineage>
        <taxon>Bacteria</taxon>
        <taxon>Pseudomonadati</taxon>
        <taxon>Pseudomonadota</taxon>
        <taxon>Betaproteobacteria</taxon>
        <taxon>Burkholderiales</taxon>
        <taxon>Alcaligenaceae</taxon>
        <taxon>Alcaligenes</taxon>
    </lineage>
</organism>
<evidence type="ECO:0000256" key="5">
    <source>
        <dbReference type="ARBA" id="ARBA00022475"/>
    </source>
</evidence>
<evidence type="ECO:0000256" key="8">
    <source>
        <dbReference type="ARBA" id="ARBA00022841"/>
    </source>
</evidence>
<name>A0ABT8EES6_9BURK</name>
<dbReference type="PIRSF" id="PIRSF500217">
    <property type="entry name" value="AlgI"/>
    <property type="match status" value="1"/>
</dbReference>
<dbReference type="PANTHER" id="PTHR13285">
    <property type="entry name" value="ACYLTRANSFERASE"/>
    <property type="match status" value="1"/>
</dbReference>
<dbReference type="Proteomes" id="UP001168613">
    <property type="component" value="Unassembled WGS sequence"/>
</dbReference>
<evidence type="ECO:0000256" key="11">
    <source>
        <dbReference type="ARBA" id="ARBA00023315"/>
    </source>
</evidence>
<reference evidence="15" key="1">
    <citation type="submission" date="2021-11" db="EMBL/GenBank/DDBJ databases">
        <title>Draft genome sequence of Alcaligenes endophyticus type strain CCUG 75668T.</title>
        <authorList>
            <person name="Salva-Serra F."/>
            <person name="Duran R.E."/>
            <person name="Seeger M."/>
            <person name="Moore E.R.B."/>
            <person name="Jaen-Luchoro D."/>
        </authorList>
    </citation>
    <scope>NUCLEOTIDE SEQUENCE</scope>
    <source>
        <strain evidence="15">CCUG 75668</strain>
    </source>
</reference>
<feature type="transmembrane region" description="Helical" evidence="14">
    <location>
        <begin position="185"/>
        <end position="204"/>
    </location>
</feature>
<dbReference type="InterPro" id="IPR004299">
    <property type="entry name" value="MBOAT_fam"/>
</dbReference>
<keyword evidence="6 13" id="KW-0808">Transferase</keyword>
<keyword evidence="8" id="KW-0016">Alginate biosynthesis</keyword>
<accession>A0ABT8EES6</accession>
<feature type="transmembrane region" description="Helical" evidence="14">
    <location>
        <begin position="295"/>
        <end position="315"/>
    </location>
</feature>
<feature type="transmembrane region" description="Helical" evidence="14">
    <location>
        <begin position="92"/>
        <end position="112"/>
    </location>
</feature>
<comment type="subcellular location">
    <subcellularLocation>
        <location evidence="1">Cell membrane</location>
        <topology evidence="1">Multi-pass membrane protein</topology>
    </subcellularLocation>
</comment>
<dbReference type="InterPro" id="IPR028362">
    <property type="entry name" value="AlgI"/>
</dbReference>
<keyword evidence="7 14" id="KW-0812">Transmembrane</keyword>
<gene>
    <name evidence="15" type="ORF">LMS43_00615</name>
</gene>
<evidence type="ECO:0000256" key="12">
    <source>
        <dbReference type="ARBA" id="ARBA00031030"/>
    </source>
</evidence>
<proteinExistence type="inferred from homology"/>
<keyword evidence="11 13" id="KW-0012">Acyltransferase</keyword>
<evidence type="ECO:0000256" key="10">
    <source>
        <dbReference type="ARBA" id="ARBA00023136"/>
    </source>
</evidence>
<feature type="transmembrane region" description="Helical" evidence="14">
    <location>
        <begin position="21"/>
        <end position="42"/>
    </location>
</feature>
<dbReference type="InterPro" id="IPR024194">
    <property type="entry name" value="Ac/AlaTfrase_AlgI/DltB"/>
</dbReference>
<keyword evidence="10 13" id="KW-0472">Membrane</keyword>
<feature type="transmembrane region" description="Helical" evidence="14">
    <location>
        <begin position="380"/>
        <end position="398"/>
    </location>
</feature>
<evidence type="ECO:0000313" key="16">
    <source>
        <dbReference type="Proteomes" id="UP001168613"/>
    </source>
</evidence>